<sequence length="97" mass="11140">MIDIAYSIEKGILKNMPQEVQKTIQEILQILDSQYGADRNKYEYAGGYVVVVEKIEDFKEIIDKAYIDCNEVIAEYVDKIVCSNGEVYTNSLIIYCN</sequence>
<accession>A0A371IPX6</accession>
<dbReference type="OrthoDB" id="2056710at2"/>
<name>A0A371IPX6_9FIRM</name>
<dbReference type="Proteomes" id="UP000243494">
    <property type="component" value="Unassembled WGS sequence"/>
</dbReference>
<organism evidence="1 2">
    <name type="scientific">Romboutsia maritimum</name>
    <dbReference type="NCBI Taxonomy" id="2020948"/>
    <lineage>
        <taxon>Bacteria</taxon>
        <taxon>Bacillati</taxon>
        <taxon>Bacillota</taxon>
        <taxon>Clostridia</taxon>
        <taxon>Peptostreptococcales</taxon>
        <taxon>Peptostreptococcaceae</taxon>
        <taxon>Romboutsia</taxon>
    </lineage>
</organism>
<protein>
    <submittedName>
        <fullName evidence="1">Uncharacterized protein</fullName>
    </submittedName>
</protein>
<comment type="caution">
    <text evidence="1">The sequence shown here is derived from an EMBL/GenBank/DDBJ whole genome shotgun (WGS) entry which is preliminary data.</text>
</comment>
<dbReference type="AlphaFoldDB" id="A0A371IPX6"/>
<evidence type="ECO:0000313" key="1">
    <source>
        <dbReference type="EMBL" id="RDY22522.1"/>
    </source>
</evidence>
<proteinExistence type="predicted"/>
<evidence type="ECO:0000313" key="2">
    <source>
        <dbReference type="Proteomes" id="UP000243494"/>
    </source>
</evidence>
<keyword evidence="2" id="KW-1185">Reference proteome</keyword>
<dbReference type="EMBL" id="NOJZ02000044">
    <property type="protein sequence ID" value="RDY22522.1"/>
    <property type="molecule type" value="Genomic_DNA"/>
</dbReference>
<reference evidence="1 2" key="1">
    <citation type="journal article" date="2017" name="Genome Announc.">
        <title>Draft Genome Sequence of Romboutsia maritimum sp. nov. Strain CCRI-22766(T), Isolated from Coastal Estuarine Mud.</title>
        <authorList>
            <person name="Maheux A.F."/>
            <person name="Boudreau D.K."/>
            <person name="Berube E."/>
            <person name="Boissinot M."/>
            <person name="Raymond F."/>
            <person name="Brodeur S."/>
            <person name="Corbeil J."/>
            <person name="Brightwell G."/>
            <person name="Broda D."/>
            <person name="Omar R.F."/>
            <person name="Bergeron M.G."/>
        </authorList>
    </citation>
    <scope>NUCLEOTIDE SEQUENCE [LARGE SCALE GENOMIC DNA]</scope>
    <source>
        <strain evidence="1 2">CCRI-22766</strain>
    </source>
</reference>
<gene>
    <name evidence="1" type="ORF">CHF27_012995</name>
</gene>